<dbReference type="AlphaFoldDB" id="A0A4Y2L0K0"/>
<feature type="non-terminal residue" evidence="1">
    <location>
        <position position="1"/>
    </location>
</feature>
<name>A0A4Y2L0K0_ARAVE</name>
<evidence type="ECO:0000313" key="2">
    <source>
        <dbReference type="Proteomes" id="UP000499080"/>
    </source>
</evidence>
<reference evidence="1 2" key="1">
    <citation type="journal article" date="2019" name="Sci. Rep.">
        <title>Orb-weaving spider Araneus ventricosus genome elucidates the spidroin gene catalogue.</title>
        <authorList>
            <person name="Kono N."/>
            <person name="Nakamura H."/>
            <person name="Ohtoshi R."/>
            <person name="Moran D.A.P."/>
            <person name="Shinohara A."/>
            <person name="Yoshida Y."/>
            <person name="Fujiwara M."/>
            <person name="Mori M."/>
            <person name="Tomita M."/>
            <person name="Arakawa K."/>
        </authorList>
    </citation>
    <scope>NUCLEOTIDE SEQUENCE [LARGE SCALE GENOMIC DNA]</scope>
</reference>
<organism evidence="1 2">
    <name type="scientific">Araneus ventricosus</name>
    <name type="common">Orbweaver spider</name>
    <name type="synonym">Epeira ventricosa</name>
    <dbReference type="NCBI Taxonomy" id="182803"/>
    <lineage>
        <taxon>Eukaryota</taxon>
        <taxon>Metazoa</taxon>
        <taxon>Ecdysozoa</taxon>
        <taxon>Arthropoda</taxon>
        <taxon>Chelicerata</taxon>
        <taxon>Arachnida</taxon>
        <taxon>Araneae</taxon>
        <taxon>Araneomorphae</taxon>
        <taxon>Entelegynae</taxon>
        <taxon>Araneoidea</taxon>
        <taxon>Araneidae</taxon>
        <taxon>Araneus</taxon>
    </lineage>
</organism>
<accession>A0A4Y2L0K0</accession>
<dbReference type="Proteomes" id="UP000499080">
    <property type="component" value="Unassembled WGS sequence"/>
</dbReference>
<comment type="caution">
    <text evidence="1">The sequence shown here is derived from an EMBL/GenBank/DDBJ whole genome shotgun (WGS) entry which is preliminary data.</text>
</comment>
<sequence>FLKHERALHLSRDRGCDHLRHSPGPPAPQLRIPRLARRSHLEMRGQTRHLQASSQGRIFGN</sequence>
<protein>
    <submittedName>
        <fullName evidence="1">Uncharacterized protein</fullName>
    </submittedName>
</protein>
<evidence type="ECO:0000313" key="1">
    <source>
        <dbReference type="EMBL" id="GBN08171.1"/>
    </source>
</evidence>
<keyword evidence="2" id="KW-1185">Reference proteome</keyword>
<gene>
    <name evidence="1" type="ORF">AVEN_59286-2_1</name>
</gene>
<proteinExistence type="predicted"/>
<dbReference type="EMBL" id="BGPR01005238">
    <property type="protein sequence ID" value="GBN08171.1"/>
    <property type="molecule type" value="Genomic_DNA"/>
</dbReference>